<evidence type="ECO:0000313" key="16">
    <source>
        <dbReference type="EMBL" id="BAW80381.1"/>
    </source>
</evidence>
<dbReference type="Proteomes" id="UP000243679">
    <property type="component" value="Chromosome"/>
</dbReference>
<organism evidence="16 17">
    <name type="scientific">Candidatus Nitrosoglobus terrae</name>
    <dbReference type="NCBI Taxonomy" id="1630141"/>
    <lineage>
        <taxon>Bacteria</taxon>
        <taxon>Pseudomonadati</taxon>
        <taxon>Pseudomonadota</taxon>
        <taxon>Gammaproteobacteria</taxon>
        <taxon>Chromatiales</taxon>
        <taxon>Chromatiaceae</taxon>
        <taxon>Candidatus Nitrosoglobus</taxon>
    </lineage>
</organism>
<dbReference type="GO" id="GO:0015097">
    <property type="term" value="F:mercury ion transmembrane transporter activity"/>
    <property type="evidence" value="ECO:0007669"/>
    <property type="project" value="InterPro"/>
</dbReference>
<evidence type="ECO:0000256" key="8">
    <source>
        <dbReference type="ARBA" id="ARBA00022692"/>
    </source>
</evidence>
<evidence type="ECO:0000313" key="17">
    <source>
        <dbReference type="Proteomes" id="UP000243679"/>
    </source>
</evidence>
<dbReference type="EMBL" id="AP014836">
    <property type="protein sequence ID" value="BAW80381.1"/>
    <property type="molecule type" value="Genomic_DNA"/>
</dbReference>
<evidence type="ECO:0000256" key="15">
    <source>
        <dbReference type="SAM" id="Phobius"/>
    </source>
</evidence>
<accession>A0A1Q2SMN2</accession>
<feature type="transmembrane region" description="Helical" evidence="15">
    <location>
        <begin position="92"/>
        <end position="111"/>
    </location>
</feature>
<feature type="transmembrane region" description="Helical" evidence="15">
    <location>
        <begin position="52"/>
        <end position="71"/>
    </location>
</feature>
<dbReference type="RefSeq" id="WP_231910590.1">
    <property type="nucleotide sequence ID" value="NZ_AP014836.1"/>
</dbReference>
<keyword evidence="4" id="KW-0813">Transport</keyword>
<comment type="function">
    <text evidence="14">Involved in mercury resistance. Probably transfers a mercuric ion from the periplasmic Hg(2+)-binding protein MerP to the cytoplasmic mercuric reductase MerA.</text>
</comment>
<keyword evidence="5" id="KW-0475">Mercuric resistance</keyword>
<evidence type="ECO:0000256" key="1">
    <source>
        <dbReference type="ARBA" id="ARBA00004429"/>
    </source>
</evidence>
<evidence type="ECO:0000256" key="11">
    <source>
        <dbReference type="ARBA" id="ARBA00022989"/>
    </source>
</evidence>
<gene>
    <name evidence="16" type="ORF">TAO_1011</name>
</gene>
<evidence type="ECO:0000256" key="10">
    <source>
        <dbReference type="ARBA" id="ARBA00022914"/>
    </source>
</evidence>
<proteinExistence type="inferred from homology"/>
<dbReference type="InterPro" id="IPR003457">
    <property type="entry name" value="Transprt_MerT"/>
</dbReference>
<dbReference type="GO" id="GO:0046872">
    <property type="term" value="F:metal ion binding"/>
    <property type="evidence" value="ECO:0007669"/>
    <property type="project" value="UniProtKB-KW"/>
</dbReference>
<evidence type="ECO:0000256" key="12">
    <source>
        <dbReference type="ARBA" id="ARBA00023136"/>
    </source>
</evidence>
<dbReference type="KEGG" id="ntt:TAO_1011"/>
<keyword evidence="8 15" id="KW-0812">Transmembrane</keyword>
<dbReference type="Pfam" id="PF02411">
    <property type="entry name" value="MerT"/>
    <property type="match status" value="1"/>
</dbReference>
<evidence type="ECO:0000256" key="4">
    <source>
        <dbReference type="ARBA" id="ARBA00022448"/>
    </source>
</evidence>
<evidence type="ECO:0000256" key="3">
    <source>
        <dbReference type="ARBA" id="ARBA00017053"/>
    </source>
</evidence>
<protein>
    <recommendedName>
        <fullName evidence="3">Mercuric transport protein MerT</fullName>
    </recommendedName>
    <alternativeName>
        <fullName evidence="13">Mercury ion transport protein</fullName>
    </alternativeName>
</protein>
<keyword evidence="11 15" id="KW-1133">Transmembrane helix</keyword>
<keyword evidence="6" id="KW-1003">Cell membrane</keyword>
<evidence type="ECO:0000256" key="5">
    <source>
        <dbReference type="ARBA" id="ARBA00022466"/>
    </source>
</evidence>
<evidence type="ECO:0000256" key="14">
    <source>
        <dbReference type="ARBA" id="ARBA00045720"/>
    </source>
</evidence>
<dbReference type="AlphaFoldDB" id="A0A1Q2SMN2"/>
<comment type="subcellular location">
    <subcellularLocation>
        <location evidence="1">Cell inner membrane</location>
        <topology evidence="1">Multi-pass membrane protein</topology>
    </subcellularLocation>
</comment>
<sequence length="115" mass="12643">MTQFTSKGSLVAGTLAAIGASVCCVGPLVLLTLGIGGTWVSHLSAFEPYRPLFIGLTLVFLWFAFRNLYLIPKACALDIPCVNTQVLRYQRLIFWIITTLLLTLLAAPWLAPLLY</sequence>
<evidence type="ECO:0000256" key="2">
    <source>
        <dbReference type="ARBA" id="ARBA00008224"/>
    </source>
</evidence>
<dbReference type="Gene3D" id="1.10.287.910">
    <property type="entry name" value="bacterial mercury transporter, merf"/>
    <property type="match status" value="1"/>
</dbReference>
<evidence type="ECO:0000256" key="9">
    <source>
        <dbReference type="ARBA" id="ARBA00022723"/>
    </source>
</evidence>
<evidence type="ECO:0000256" key="13">
    <source>
        <dbReference type="ARBA" id="ARBA00030934"/>
    </source>
</evidence>
<evidence type="ECO:0000256" key="6">
    <source>
        <dbReference type="ARBA" id="ARBA00022475"/>
    </source>
</evidence>
<dbReference type="GO" id="GO:0005886">
    <property type="term" value="C:plasma membrane"/>
    <property type="evidence" value="ECO:0007669"/>
    <property type="project" value="UniProtKB-SubCell"/>
</dbReference>
<keyword evidence="7" id="KW-0997">Cell inner membrane</keyword>
<keyword evidence="17" id="KW-1185">Reference proteome</keyword>
<reference evidence="16 17" key="1">
    <citation type="journal article" date="2017" name="ISME J.">
        <title>An acid-tolerant ammonia-oxidizing ?-proteobacterium from soil.</title>
        <authorList>
            <person name="Hayatsu M."/>
            <person name="Tago K."/>
            <person name="Uchiyama I."/>
            <person name="Toyoda A."/>
            <person name="Wang Y."/>
            <person name="Shimomura Y."/>
            <person name="Okubo T."/>
            <person name="Kurisu F."/>
            <person name="Hirono Y."/>
            <person name="Nonaka K."/>
            <person name="Akiyama H."/>
            <person name="Itoh T."/>
            <person name="Takami H."/>
        </authorList>
    </citation>
    <scope>NUCLEOTIDE SEQUENCE [LARGE SCALE GENOMIC DNA]</scope>
    <source>
        <strain evidence="16 17">TAO100</strain>
    </source>
</reference>
<evidence type="ECO:0000256" key="7">
    <source>
        <dbReference type="ARBA" id="ARBA00022519"/>
    </source>
</evidence>
<name>A0A1Q2SMN2_9GAMM</name>
<comment type="similarity">
    <text evidence="2">Belongs to the MerT family.</text>
</comment>
<feature type="transmembrane region" description="Helical" evidence="15">
    <location>
        <begin position="12"/>
        <end position="40"/>
    </location>
</feature>
<keyword evidence="9" id="KW-0479">Metal-binding</keyword>
<keyword evidence="10" id="KW-0476">Mercury</keyword>
<keyword evidence="12 15" id="KW-0472">Membrane</keyword>